<evidence type="ECO:0000256" key="2">
    <source>
        <dbReference type="SAM" id="Phobius"/>
    </source>
</evidence>
<dbReference type="NCBIfam" id="TIGR00254">
    <property type="entry name" value="GGDEF"/>
    <property type="match status" value="1"/>
</dbReference>
<dbReference type="SUPFAM" id="SSF55073">
    <property type="entry name" value="Nucleotide cyclase"/>
    <property type="match status" value="1"/>
</dbReference>
<keyword evidence="2" id="KW-0472">Membrane</keyword>
<evidence type="ECO:0000313" key="4">
    <source>
        <dbReference type="EMBL" id="GID51180.1"/>
    </source>
</evidence>
<comment type="caution">
    <text evidence="4">The sequence shown here is derived from an EMBL/GenBank/DDBJ whole genome shotgun (WGS) entry which is preliminary data.</text>
</comment>
<dbReference type="EMBL" id="BOMF01000172">
    <property type="protein sequence ID" value="GID51180.1"/>
    <property type="molecule type" value="Genomic_DNA"/>
</dbReference>
<feature type="region of interest" description="Disordered" evidence="1">
    <location>
        <begin position="340"/>
        <end position="365"/>
    </location>
</feature>
<feature type="transmembrane region" description="Helical" evidence="2">
    <location>
        <begin position="20"/>
        <end position="37"/>
    </location>
</feature>
<dbReference type="CDD" id="cd01949">
    <property type="entry name" value="GGDEF"/>
    <property type="match status" value="1"/>
</dbReference>
<dbReference type="PANTHER" id="PTHR44757:SF2">
    <property type="entry name" value="BIOFILM ARCHITECTURE MAINTENANCE PROTEIN MBAA"/>
    <property type="match status" value="1"/>
</dbReference>
<dbReference type="InterPro" id="IPR052155">
    <property type="entry name" value="Biofilm_reg_signaling"/>
</dbReference>
<reference evidence="4" key="1">
    <citation type="submission" date="2021-01" db="EMBL/GenBank/DDBJ databases">
        <title>Whole genome shotgun sequence of Actinoplanes capillaceus NBRC 16408.</title>
        <authorList>
            <person name="Komaki H."/>
            <person name="Tamura T."/>
        </authorList>
    </citation>
    <scope>NUCLEOTIDE SEQUENCE [LARGE SCALE GENOMIC DNA]</scope>
    <source>
        <strain evidence="4">NBRC 16408</strain>
    </source>
</reference>
<gene>
    <name evidence="4" type="ORF">Aca07nite_84550</name>
</gene>
<proteinExistence type="predicted"/>
<dbReference type="Gene3D" id="3.30.70.270">
    <property type="match status" value="1"/>
</dbReference>
<dbReference type="SMART" id="SM00267">
    <property type="entry name" value="GGDEF"/>
    <property type="match status" value="1"/>
</dbReference>
<sequence>MPTPTRQAPTWAPDRFPRTLTIFTTAVTAVAAAGVAYGSLASIPLLIVAVIEVYMTLTVVGVHHIGTWHRRQVTAAVRAAYTDKLTGLPTRPVMDDLLTAATRDRIPVTVAVADADGLHWINATFGHAGGDQYLAEVARRLARALPAGGTLVRQGGDEFTLLVPGTITPAHLATMIGSALAGPATIGGQHLQPRASVGIHTGTGDAWQFLACADAAMYTAKDTGGNHILTYDAERDGIPGTDGTRPASRPRDRRPAGNPPGAPWTVAELPAPSDRTPAAHTARPRITISWSARVSYTATFDPAELTGLTQPSGPAGRLDLDALPVTPVGPGLDRLLAAHETPQNSDSVQERQIEKVDEARLPLTD</sequence>
<feature type="domain" description="GGDEF" evidence="3">
    <location>
        <begin position="106"/>
        <end position="233"/>
    </location>
</feature>
<dbReference type="Pfam" id="PF00990">
    <property type="entry name" value="GGDEF"/>
    <property type="match status" value="1"/>
</dbReference>
<dbReference type="InterPro" id="IPR029787">
    <property type="entry name" value="Nucleotide_cyclase"/>
</dbReference>
<dbReference type="InterPro" id="IPR000160">
    <property type="entry name" value="GGDEF_dom"/>
</dbReference>
<feature type="transmembrane region" description="Helical" evidence="2">
    <location>
        <begin position="43"/>
        <end position="62"/>
    </location>
</feature>
<feature type="compositionally biased region" description="Basic and acidic residues" evidence="1">
    <location>
        <begin position="348"/>
        <end position="365"/>
    </location>
</feature>
<feature type="region of interest" description="Disordered" evidence="1">
    <location>
        <begin position="230"/>
        <end position="284"/>
    </location>
</feature>
<keyword evidence="2" id="KW-0812">Transmembrane</keyword>
<name>A0ABQ3WYG8_9ACTN</name>
<keyword evidence="2" id="KW-1133">Transmembrane helix</keyword>
<dbReference type="PROSITE" id="PS50887">
    <property type="entry name" value="GGDEF"/>
    <property type="match status" value="1"/>
</dbReference>
<dbReference type="PANTHER" id="PTHR44757">
    <property type="entry name" value="DIGUANYLATE CYCLASE DGCP"/>
    <property type="match status" value="1"/>
</dbReference>
<evidence type="ECO:0000259" key="3">
    <source>
        <dbReference type="PROSITE" id="PS50887"/>
    </source>
</evidence>
<protein>
    <recommendedName>
        <fullName evidence="3">GGDEF domain-containing protein</fullName>
    </recommendedName>
</protein>
<organism evidence="4">
    <name type="scientific">Actinoplanes campanulatus</name>
    <dbReference type="NCBI Taxonomy" id="113559"/>
    <lineage>
        <taxon>Bacteria</taxon>
        <taxon>Bacillati</taxon>
        <taxon>Actinomycetota</taxon>
        <taxon>Actinomycetes</taxon>
        <taxon>Micromonosporales</taxon>
        <taxon>Micromonosporaceae</taxon>
        <taxon>Actinoplanes</taxon>
    </lineage>
</organism>
<evidence type="ECO:0000256" key="1">
    <source>
        <dbReference type="SAM" id="MobiDB-lite"/>
    </source>
</evidence>
<dbReference type="InterPro" id="IPR043128">
    <property type="entry name" value="Rev_trsase/Diguanyl_cyclase"/>
</dbReference>
<accession>A0ABQ3WYG8</accession>
<dbReference type="RefSeq" id="WP_204301152.1">
    <property type="nucleotide sequence ID" value="NZ_BAAAGQ010000057.1"/>
</dbReference>